<comment type="caution">
    <text evidence="4">The sequence shown here is derived from an EMBL/GenBank/DDBJ whole genome shotgun (WGS) entry which is preliminary data.</text>
</comment>
<dbReference type="CDD" id="cd00397">
    <property type="entry name" value="DNA_BRE_C"/>
    <property type="match status" value="1"/>
</dbReference>
<evidence type="ECO:0000256" key="2">
    <source>
        <dbReference type="ARBA" id="ARBA00023172"/>
    </source>
</evidence>
<keyword evidence="5" id="KW-1185">Reference proteome</keyword>
<dbReference type="InterPro" id="IPR011010">
    <property type="entry name" value="DNA_brk_join_enz"/>
</dbReference>
<dbReference type="InterPro" id="IPR013762">
    <property type="entry name" value="Integrase-like_cat_sf"/>
</dbReference>
<evidence type="ECO:0000313" key="5">
    <source>
        <dbReference type="Proteomes" id="UP000009309"/>
    </source>
</evidence>
<dbReference type="PROSITE" id="PS51898">
    <property type="entry name" value="TYR_RECOMBINASE"/>
    <property type="match status" value="1"/>
</dbReference>
<proteinExistence type="predicted"/>
<dbReference type="InterPro" id="IPR025269">
    <property type="entry name" value="SAM-like_dom"/>
</dbReference>
<feature type="domain" description="Tyr recombinase" evidence="3">
    <location>
        <begin position="225"/>
        <end position="407"/>
    </location>
</feature>
<dbReference type="Gene3D" id="1.10.443.10">
    <property type="entry name" value="Intergrase catalytic core"/>
    <property type="match status" value="1"/>
</dbReference>
<dbReference type="STRING" id="1185876.BN8_01339"/>
<evidence type="ECO:0000313" key="4">
    <source>
        <dbReference type="EMBL" id="CCH52344.1"/>
    </source>
</evidence>
<dbReference type="AlphaFoldDB" id="I2GEL9"/>
<dbReference type="OrthoDB" id="932752at2"/>
<sequence length="410" mass="48492">MYSHLNLTNRLTITLMQLPENGTLGVPPFRHCKLYSYELDPAKTWLIEFYQWNVKTQKKERRFFSRFNQIREPAARLKEAQRWIKFINQQLENGAVYNPDLNHKPTPAAKPERLPTLLEDIQTYLSVKQSELVDTSYKVYKNFGRKFQDFIKKNKLETIVTKELTPELCEQYRTYILALHSDPTTRNKEINQLKTFCNWFTKKGRKRFDVSPAVDVELVQAKESELHEPYTDEQAERIFNHLISTQDYRLLLFIYFIHYCFARPGKEVRLLRVRDLKHKTVQISGKRAKKGKTKTPTMPKPLDELIEHLGIRNYDLDFYVFGSEGAPGPNPVGKNHFYQRHCKVLKELSITGAKYTLYGWKHTGNIKAIRLGFHTRRLQEQNGFSDHKTMEIYTRRLAAFVDDDIYEKFI</sequence>
<accession>I2GEL9</accession>
<reference evidence="4 5" key="1">
    <citation type="journal article" date="2012" name="J. Bacteriol.">
        <title>Genome Sequence of the Filamentous Bacterium Fibrisoma limi BUZ 3T.</title>
        <authorList>
            <person name="Filippini M."/>
            <person name="Qi W."/>
            <person name="Jaenicke S."/>
            <person name="Goesmann A."/>
            <person name="Smits T.H."/>
            <person name="Bagheri H.C."/>
        </authorList>
    </citation>
    <scope>NUCLEOTIDE SEQUENCE [LARGE SCALE GENOMIC DNA]</scope>
    <source>
        <strain evidence="5">BUZ 3T</strain>
    </source>
</reference>
<keyword evidence="1" id="KW-0238">DNA-binding</keyword>
<dbReference type="eggNOG" id="COG4974">
    <property type="taxonomic scope" value="Bacteria"/>
</dbReference>
<organism evidence="4 5">
    <name type="scientific">Fibrisoma limi BUZ 3</name>
    <dbReference type="NCBI Taxonomy" id="1185876"/>
    <lineage>
        <taxon>Bacteria</taxon>
        <taxon>Pseudomonadati</taxon>
        <taxon>Bacteroidota</taxon>
        <taxon>Cytophagia</taxon>
        <taxon>Cytophagales</taxon>
        <taxon>Spirosomataceae</taxon>
        <taxon>Fibrisoma</taxon>
    </lineage>
</organism>
<evidence type="ECO:0000259" key="3">
    <source>
        <dbReference type="PROSITE" id="PS51898"/>
    </source>
</evidence>
<dbReference type="Pfam" id="PF13102">
    <property type="entry name" value="Phage_int_SAM_5"/>
    <property type="match status" value="1"/>
</dbReference>
<dbReference type="GO" id="GO:0015074">
    <property type="term" value="P:DNA integration"/>
    <property type="evidence" value="ECO:0007669"/>
    <property type="project" value="InterPro"/>
</dbReference>
<dbReference type="GO" id="GO:0003677">
    <property type="term" value="F:DNA binding"/>
    <property type="evidence" value="ECO:0007669"/>
    <property type="project" value="UniProtKB-KW"/>
</dbReference>
<gene>
    <name evidence="4" type="ORF">BN8_01339</name>
</gene>
<protein>
    <submittedName>
        <fullName evidence="4">Integrase family protein</fullName>
    </submittedName>
</protein>
<dbReference type="EMBL" id="CAIT01000005">
    <property type="protein sequence ID" value="CCH52344.1"/>
    <property type="molecule type" value="Genomic_DNA"/>
</dbReference>
<dbReference type="Proteomes" id="UP000009309">
    <property type="component" value="Unassembled WGS sequence"/>
</dbReference>
<name>I2GEL9_9BACT</name>
<dbReference type="InterPro" id="IPR010998">
    <property type="entry name" value="Integrase_recombinase_N"/>
</dbReference>
<dbReference type="InterPro" id="IPR002104">
    <property type="entry name" value="Integrase_catalytic"/>
</dbReference>
<dbReference type="SUPFAM" id="SSF56349">
    <property type="entry name" value="DNA breaking-rejoining enzymes"/>
    <property type="match status" value="1"/>
</dbReference>
<keyword evidence="2" id="KW-0233">DNA recombination</keyword>
<dbReference type="Gene3D" id="1.10.150.130">
    <property type="match status" value="1"/>
</dbReference>
<dbReference type="GO" id="GO:0006310">
    <property type="term" value="P:DNA recombination"/>
    <property type="evidence" value="ECO:0007669"/>
    <property type="project" value="UniProtKB-KW"/>
</dbReference>
<evidence type="ECO:0000256" key="1">
    <source>
        <dbReference type="ARBA" id="ARBA00023125"/>
    </source>
</evidence>